<dbReference type="PANTHER" id="PTHR36181:SF4">
    <property type="entry name" value="LAGLIDADG ENDONUCLEASE"/>
    <property type="match status" value="1"/>
</dbReference>
<keyword evidence="2" id="KW-0496">Mitochondrion</keyword>
<organism evidence="2">
    <name type="scientific">Cladonia leporina</name>
    <dbReference type="NCBI Taxonomy" id="195770"/>
    <lineage>
        <taxon>Eukaryota</taxon>
        <taxon>Fungi</taxon>
        <taxon>Dikarya</taxon>
        <taxon>Ascomycota</taxon>
        <taxon>Pezizomycotina</taxon>
        <taxon>Lecanoromycetes</taxon>
        <taxon>OSLEUM clade</taxon>
        <taxon>Lecanoromycetidae</taxon>
        <taxon>Lecanorales</taxon>
        <taxon>Lecanorineae</taxon>
        <taxon>Cladoniaceae</taxon>
        <taxon>Cladonia</taxon>
    </lineage>
</organism>
<reference evidence="2" key="1">
    <citation type="journal article" date="2018" name="Mitochondrial DNA Part B Resour">
        <title>Genomic insights into the mitochondria of 11 eastern North American species of Cladonia.</title>
        <authorList>
            <person name="Brigham L.M."/>
            <person name="Allende L.M."/>
            <person name="Shipley B.R."/>
            <person name="Boyd K.C."/>
            <person name="Higgins T.J."/>
            <person name="Kelly N."/>
            <person name="Anderson Stewart C.R."/>
            <person name="Keepers K.G."/>
            <person name="Pogoda C.S."/>
            <person name="Lendemer J.C."/>
            <person name="Tripp E.A."/>
            <person name="Kane N.C."/>
        </authorList>
    </citation>
    <scope>NUCLEOTIDE SEQUENCE</scope>
</reference>
<dbReference type="FunFam" id="3.10.28.10:FF:000010">
    <property type="entry name" value="LAGLIDADG homing endonuclease I-LtrII"/>
    <property type="match status" value="1"/>
</dbReference>
<dbReference type="InterPro" id="IPR004860">
    <property type="entry name" value="LAGLIDADG_dom"/>
</dbReference>
<accession>A0A385I6D7</accession>
<dbReference type="Gene3D" id="3.10.28.10">
    <property type="entry name" value="Homing endonucleases"/>
    <property type="match status" value="2"/>
</dbReference>
<dbReference type="AlphaFoldDB" id="A0A385I6D7"/>
<evidence type="ECO:0000259" key="1">
    <source>
        <dbReference type="Pfam" id="PF00961"/>
    </source>
</evidence>
<evidence type="ECO:0000313" key="2">
    <source>
        <dbReference type="EMBL" id="AXY66356.1"/>
    </source>
</evidence>
<feature type="domain" description="Homing endonuclease LAGLIDADG" evidence="1">
    <location>
        <begin position="129"/>
        <end position="232"/>
    </location>
</feature>
<dbReference type="SUPFAM" id="SSF55608">
    <property type="entry name" value="Homing endonucleases"/>
    <property type="match status" value="2"/>
</dbReference>
<geneLocation type="mitochondrion" evidence="2"/>
<dbReference type="Pfam" id="PF00961">
    <property type="entry name" value="LAGLIDADG_1"/>
    <property type="match status" value="2"/>
</dbReference>
<dbReference type="GO" id="GO:0004519">
    <property type="term" value="F:endonuclease activity"/>
    <property type="evidence" value="ECO:0007669"/>
    <property type="project" value="InterPro"/>
</dbReference>
<dbReference type="GeneID" id="38344491"/>
<dbReference type="InterPro" id="IPR051289">
    <property type="entry name" value="LAGLIDADG_Endonuclease"/>
</dbReference>
<dbReference type="GO" id="GO:0005739">
    <property type="term" value="C:mitochondrion"/>
    <property type="evidence" value="ECO:0007669"/>
    <property type="project" value="UniProtKB-ARBA"/>
</dbReference>
<dbReference type="PANTHER" id="PTHR36181">
    <property type="entry name" value="INTRON-ENCODED ENDONUCLEASE AI3-RELATED"/>
    <property type="match status" value="1"/>
</dbReference>
<dbReference type="EMBL" id="MG725377">
    <property type="protein sequence ID" value="AXY66356.1"/>
    <property type="molecule type" value="Genomic_DNA"/>
</dbReference>
<dbReference type="RefSeq" id="YP_009526679.1">
    <property type="nucleotide sequence ID" value="NC_039662.1"/>
</dbReference>
<sequence>MSNSGELLKLKVPSSKWKCMSGWSNYSGTVISLKMSENEMDNRGSKSTILNSIAVKEQRVDGSWLIEPSLVNLRCTLRGSERNRGVILSFNQRQGWNSHVKTLSKLFDLKKFSTYNSVYDSTIVNPGVWSGLIDGEGSFSIIVDKNKTRKLGWRVQLKFQIGLHTKDLNLLYKLQQYLGGVDIGSIHLARNREMVNYSIDSNKGLSKLIIHLEQYPLLSKKNVDFLLFKQAVKLVNNKAHLTVEGLNEIVNIKASMNLGLSDMLKSEFDGHIPVEKPLIDNNNIIIDPNWISGFVSAEGNFDVRIPSTNSKLGYRVQLRFRVSQHYRDFKLMEKIVEYFGSGKIYKYGGKSAVSLTIVDFADITNIIVPFFNKYPILGIKVYDYLDWCKIHNLMINRLHFTVQGIDSIRNIKSGMNTGRSFKDK</sequence>
<feature type="domain" description="Homing endonuclease LAGLIDADG" evidence="1">
    <location>
        <begin position="291"/>
        <end position="391"/>
    </location>
</feature>
<dbReference type="InterPro" id="IPR027434">
    <property type="entry name" value="Homing_endonucl"/>
</dbReference>
<proteinExistence type="predicted"/>
<protein>
    <recommendedName>
        <fullName evidence="1">Homing endonuclease LAGLIDADG domain-containing protein</fullName>
    </recommendedName>
</protein>
<name>A0A385I6D7_9LECA</name>